<protein>
    <recommendedName>
        <fullName evidence="3">Nucleotidyl transferase AbiEii toxin, Type IV TA system</fullName>
    </recommendedName>
</protein>
<sequence>MHEEILTINQKKVAESVLKKFSPDFIFCGGTAIALQLGHRQSLDFDLASFTEIKADRIIRHLKAANVVIEHTIASSIDELTVVVKGVKLTFFSFPFHVPATVTWPRTDMAMPSLLDLASMKAYALGRRGKWKDYIDLYFLFQGHVTWPELVANCRKLFQGAFNERLFREQLCYFDDVDMSEAVAYTGTGPSDSDIQSFLTTLATSG</sequence>
<reference evidence="1" key="1">
    <citation type="submission" date="2010-05" db="EMBL/GenBank/DDBJ databases">
        <title>The draft genome of Desulfonatronospira thiodismutans ASO3-1.</title>
        <authorList>
            <consortium name="US DOE Joint Genome Institute (JGI-PGF)"/>
            <person name="Lucas S."/>
            <person name="Copeland A."/>
            <person name="Lapidus A."/>
            <person name="Cheng J.-F."/>
            <person name="Bruce D."/>
            <person name="Goodwin L."/>
            <person name="Pitluck S."/>
            <person name="Chertkov O."/>
            <person name="Brettin T."/>
            <person name="Detter J.C."/>
            <person name="Han C."/>
            <person name="Land M.L."/>
            <person name="Hauser L."/>
            <person name="Kyrpides N."/>
            <person name="Mikhailova N."/>
            <person name="Muyzer G."/>
            <person name="Woyke T."/>
        </authorList>
    </citation>
    <scope>NUCLEOTIDE SEQUENCE [LARGE SCALE GENOMIC DNA]</scope>
    <source>
        <strain evidence="1">ASO3-1</strain>
    </source>
</reference>
<keyword evidence="2" id="KW-1185">Reference proteome</keyword>
<dbReference type="EMBL" id="ACJN02000004">
    <property type="protein sequence ID" value="EFI32825.1"/>
    <property type="molecule type" value="Genomic_DNA"/>
</dbReference>
<accession>D6SU45</accession>
<dbReference type="Proteomes" id="UP000005496">
    <property type="component" value="Unassembled WGS sequence"/>
</dbReference>
<gene>
    <name evidence="1" type="ORF">Dthio_PD0132</name>
</gene>
<organism evidence="1 2">
    <name type="scientific">Desulfonatronospira thiodismutans ASO3-1</name>
    <dbReference type="NCBI Taxonomy" id="555779"/>
    <lineage>
        <taxon>Bacteria</taxon>
        <taxon>Pseudomonadati</taxon>
        <taxon>Thermodesulfobacteriota</taxon>
        <taxon>Desulfovibrionia</taxon>
        <taxon>Desulfovibrionales</taxon>
        <taxon>Desulfonatronovibrionaceae</taxon>
        <taxon>Desulfonatronospira</taxon>
    </lineage>
</organism>
<comment type="caution">
    <text evidence="1">The sequence shown here is derived from an EMBL/GenBank/DDBJ whole genome shotgun (WGS) entry which is preliminary data.</text>
</comment>
<name>D6SU45_9BACT</name>
<evidence type="ECO:0008006" key="3">
    <source>
        <dbReference type="Google" id="ProtNLM"/>
    </source>
</evidence>
<dbReference type="AlphaFoldDB" id="D6SU45"/>
<dbReference type="RefSeq" id="WP_008871521.1">
    <property type="nucleotide sequence ID" value="NZ_ACJN02000004.1"/>
</dbReference>
<evidence type="ECO:0000313" key="1">
    <source>
        <dbReference type="EMBL" id="EFI32825.1"/>
    </source>
</evidence>
<dbReference type="Pfam" id="PF08843">
    <property type="entry name" value="AbiEii"/>
    <property type="match status" value="1"/>
</dbReference>
<evidence type="ECO:0000313" key="2">
    <source>
        <dbReference type="Proteomes" id="UP000005496"/>
    </source>
</evidence>
<dbReference type="eggNOG" id="ENOG50330KK">
    <property type="taxonomic scope" value="Bacteria"/>
</dbReference>
<proteinExistence type="predicted"/>
<dbReference type="InterPro" id="IPR014942">
    <property type="entry name" value="AbiEii"/>
</dbReference>